<organism evidence="8">
    <name type="scientific">hydrothermal vent metagenome</name>
    <dbReference type="NCBI Taxonomy" id="652676"/>
    <lineage>
        <taxon>unclassified sequences</taxon>
        <taxon>metagenomes</taxon>
        <taxon>ecological metagenomes</taxon>
    </lineage>
</organism>
<keyword evidence="5" id="KW-0975">Bacterial flagellum</keyword>
<dbReference type="InterPro" id="IPR053927">
    <property type="entry name" value="FlgK_helical"/>
</dbReference>
<evidence type="ECO:0000256" key="4">
    <source>
        <dbReference type="ARBA" id="ARBA00022525"/>
    </source>
</evidence>
<reference evidence="8" key="1">
    <citation type="submission" date="2018-06" db="EMBL/GenBank/DDBJ databases">
        <authorList>
            <person name="Zhirakovskaya E."/>
        </authorList>
    </citation>
    <scope>NUCLEOTIDE SEQUENCE</scope>
</reference>
<evidence type="ECO:0000256" key="3">
    <source>
        <dbReference type="ARBA" id="ARBA00009677"/>
    </source>
</evidence>
<evidence type="ECO:0000256" key="5">
    <source>
        <dbReference type="ARBA" id="ARBA00023143"/>
    </source>
</evidence>
<dbReference type="Pfam" id="PF06429">
    <property type="entry name" value="Flg_bbr_C"/>
    <property type="match status" value="1"/>
</dbReference>
<accession>A0A3B0UAU7</accession>
<comment type="similarity">
    <text evidence="3">Belongs to the flagella basal body rod proteins family.</text>
</comment>
<evidence type="ECO:0000259" key="6">
    <source>
        <dbReference type="Pfam" id="PF06429"/>
    </source>
</evidence>
<evidence type="ECO:0000256" key="1">
    <source>
        <dbReference type="ARBA" id="ARBA00004365"/>
    </source>
</evidence>
<feature type="domain" description="Flagellar hook-associated protein FlgK helical" evidence="7">
    <location>
        <begin position="88"/>
        <end position="321"/>
    </location>
</feature>
<comment type="subcellular location">
    <subcellularLocation>
        <location evidence="1">Bacterial flagellum</location>
    </subcellularLocation>
    <subcellularLocation>
        <location evidence="2">Secreted</location>
    </subcellularLocation>
</comment>
<dbReference type="InterPro" id="IPR002371">
    <property type="entry name" value="FlgK"/>
</dbReference>
<dbReference type="EMBL" id="UOEQ01000152">
    <property type="protein sequence ID" value="VAW17824.1"/>
    <property type="molecule type" value="Genomic_DNA"/>
</dbReference>
<dbReference type="InterPro" id="IPR010930">
    <property type="entry name" value="Flg_bb/hook_C_dom"/>
</dbReference>
<name>A0A3B0UAU7_9ZZZZ</name>
<dbReference type="GO" id="GO:0009424">
    <property type="term" value="C:bacterial-type flagellum hook"/>
    <property type="evidence" value="ECO:0007669"/>
    <property type="project" value="InterPro"/>
</dbReference>
<proteinExistence type="inferred from homology"/>
<dbReference type="GO" id="GO:0005576">
    <property type="term" value="C:extracellular region"/>
    <property type="evidence" value="ECO:0007669"/>
    <property type="project" value="UniProtKB-SubCell"/>
</dbReference>
<protein>
    <submittedName>
        <fullName evidence="8">Uncharacterized protein</fullName>
    </submittedName>
</protein>
<dbReference type="PANTHER" id="PTHR30033:SF1">
    <property type="entry name" value="FLAGELLAR HOOK-ASSOCIATED PROTEIN 1"/>
    <property type="match status" value="1"/>
</dbReference>
<dbReference type="PANTHER" id="PTHR30033">
    <property type="entry name" value="FLAGELLAR HOOK-ASSOCIATED PROTEIN 1"/>
    <property type="match status" value="1"/>
</dbReference>
<feature type="domain" description="Flagellar basal-body/hook protein C-terminal" evidence="6">
    <location>
        <begin position="573"/>
        <end position="614"/>
    </location>
</feature>
<dbReference type="GO" id="GO:0044780">
    <property type="term" value="P:bacterial-type flagellum assembly"/>
    <property type="evidence" value="ECO:0007669"/>
    <property type="project" value="InterPro"/>
</dbReference>
<keyword evidence="4" id="KW-0964">Secreted</keyword>
<dbReference type="Pfam" id="PF22638">
    <property type="entry name" value="FlgK_D1"/>
    <property type="match status" value="1"/>
</dbReference>
<gene>
    <name evidence="8" type="ORF">MNBD_ALPHA11-378</name>
</gene>
<dbReference type="SUPFAM" id="SSF64518">
    <property type="entry name" value="Phase 1 flagellin"/>
    <property type="match status" value="1"/>
</dbReference>
<evidence type="ECO:0000256" key="2">
    <source>
        <dbReference type="ARBA" id="ARBA00004613"/>
    </source>
</evidence>
<evidence type="ECO:0000259" key="7">
    <source>
        <dbReference type="Pfam" id="PF22638"/>
    </source>
</evidence>
<dbReference type="AlphaFoldDB" id="A0A3B0UAU7"/>
<evidence type="ECO:0000313" key="8">
    <source>
        <dbReference type="EMBL" id="VAW17824.1"/>
    </source>
</evidence>
<dbReference type="GO" id="GO:0005198">
    <property type="term" value="F:structural molecule activity"/>
    <property type="evidence" value="ECO:0007669"/>
    <property type="project" value="InterPro"/>
</dbReference>
<sequence length="615" mass="64157">MSLTAALSNALSGMGVTQSGLEILARNVANSGTPGYNAQSQTLVESNGANSSSVRSAGVARAFDAALQQNYTDQISNSGYARTRADFLSQLETLLGKPGDVSSLDNIYSGFQSAMEAMATSPDSYATRAAAIGAAETLANRLNSISSNVQDLRRDSESQIRNLVNGLNSDLSNLRDINSRLAEFTEDTAARSALLDERDRLVASIGEVVDVNASYRDNGSVRLLTRSGVGILDQQQSVFNFQDAGSLSANSIYSNNPSESGVGALTLRTSSGLPLDIVGQGILQSGKLGALVELRDSTLVQVQSQLDDIAAGLAQSLSNINVASSAVTVGAQNGLEVDLAALQPGNSFTLNYTEGGNPETVRVMRVDDASLLPMDNTGPDGVRVIGLDFSGGIGAVAASLNATLGVAINVSNPSGSILRVLDDGALATSNIDGLSASYTAGNVQDGNLALPLFVDTANSAFTNSLDVEAQKIGFAGRISINSAVKLDNSLMVQFSSTSSLGDASRANDIIDRLNNSSFASDVTTTKSMGQIKLEGNIGALVSQMLSFQGASVEKAQSVNQTNDLSMEALSSRMEEKYGVDVDKEMAMLMEMQTAYAANARVLSAVQELLNTLMRI</sequence>
<dbReference type="NCBIfam" id="TIGR02492">
    <property type="entry name" value="flgK_ends"/>
    <property type="match status" value="1"/>
</dbReference>